<evidence type="ECO:0008006" key="4">
    <source>
        <dbReference type="Google" id="ProtNLM"/>
    </source>
</evidence>
<name>A0A430A7Z4_9ENTE</name>
<keyword evidence="1" id="KW-1133">Transmembrane helix</keyword>
<keyword evidence="3" id="KW-1185">Reference proteome</keyword>
<dbReference type="EMBL" id="NGJY01000002">
    <property type="protein sequence ID" value="RSU03243.1"/>
    <property type="molecule type" value="Genomic_DNA"/>
</dbReference>
<feature type="transmembrane region" description="Helical" evidence="1">
    <location>
        <begin position="52"/>
        <end position="74"/>
    </location>
</feature>
<keyword evidence="1" id="KW-0812">Transmembrane</keyword>
<protein>
    <recommendedName>
        <fullName evidence="4">DUF4179 domain-containing protein</fullName>
    </recommendedName>
</protein>
<dbReference type="AlphaFoldDB" id="A0A430A7Z4"/>
<evidence type="ECO:0000256" key="1">
    <source>
        <dbReference type="SAM" id="Phobius"/>
    </source>
</evidence>
<organism evidence="2 3">
    <name type="scientific">Vagococcus fessus</name>
    <dbReference type="NCBI Taxonomy" id="120370"/>
    <lineage>
        <taxon>Bacteria</taxon>
        <taxon>Bacillati</taxon>
        <taxon>Bacillota</taxon>
        <taxon>Bacilli</taxon>
        <taxon>Lactobacillales</taxon>
        <taxon>Enterococcaceae</taxon>
        <taxon>Vagococcus</taxon>
    </lineage>
</organism>
<evidence type="ECO:0000313" key="3">
    <source>
        <dbReference type="Proteomes" id="UP000287101"/>
    </source>
</evidence>
<proteinExistence type="predicted"/>
<reference evidence="2 3" key="1">
    <citation type="submission" date="2017-05" db="EMBL/GenBank/DDBJ databases">
        <title>Vagococcus spp. assemblies.</title>
        <authorList>
            <person name="Gulvik C.A."/>
        </authorList>
    </citation>
    <scope>NUCLEOTIDE SEQUENCE [LARGE SCALE GENOMIC DNA]</scope>
    <source>
        <strain evidence="2 3">CCUG 41755</strain>
    </source>
</reference>
<accession>A0A430A7Z4</accession>
<comment type="caution">
    <text evidence="2">The sequence shown here is derived from an EMBL/GenBank/DDBJ whole genome shotgun (WGS) entry which is preliminary data.</text>
</comment>
<keyword evidence="1" id="KW-0472">Membrane</keyword>
<sequence>MTKKHIKNNKQVSSQARKSFDKSYQLIREQESHKTPSPNKWLPSRGLKMSMIVILSFIVVGTPIGLAVGKYLGFDKFESLTLKKEGFILPQHAVAQDQGIKLELADFYADNNETGIHLKATLPNDTPLLKEGLETPKISLVIKDKKGQDISEYLSGKKLSYLDRESKVLDFFYILDNSNKKDDLVEKLSEAKLEVYRIGGIYEGQKKTLKVGLNQLKGESVEGKWLLPLDTTKLKRFESLEYTPSEKQTLPIYKFLITPTKIMISFDTKDWETSGITFNNNEAGGSNPVLTGYRGDTKKVIPFESATSLAYETDTSYPQLLFDFGGYDTYDRFVLDLDGHEPIEFIKK</sequence>
<dbReference type="RefSeq" id="WP_126831454.1">
    <property type="nucleotide sequence ID" value="NZ_CBCRYB010000010.1"/>
</dbReference>
<dbReference type="OrthoDB" id="2175260at2"/>
<evidence type="ECO:0000313" key="2">
    <source>
        <dbReference type="EMBL" id="RSU03243.1"/>
    </source>
</evidence>
<gene>
    <name evidence="2" type="ORF">CBF31_05875</name>
</gene>
<dbReference type="Proteomes" id="UP000287101">
    <property type="component" value="Unassembled WGS sequence"/>
</dbReference>